<dbReference type="KEGG" id="bgg:CFK41_08325"/>
<protein>
    <submittedName>
        <fullName evidence="2">Uncharacterized protein</fullName>
    </submittedName>
</protein>
<feature type="transmembrane region" description="Helical" evidence="1">
    <location>
        <begin position="46"/>
        <end position="65"/>
    </location>
</feature>
<dbReference type="EMBL" id="CP023564">
    <property type="protein sequence ID" value="ATG54773.1"/>
    <property type="molecule type" value="Genomic_DNA"/>
</dbReference>
<dbReference type="Proteomes" id="UP000217889">
    <property type="component" value="Chromosome"/>
</dbReference>
<keyword evidence="1" id="KW-0472">Membrane</keyword>
<accession>A0A291GX54</accession>
<feature type="transmembrane region" description="Helical" evidence="1">
    <location>
        <begin position="72"/>
        <end position="91"/>
    </location>
</feature>
<reference evidence="2 3" key="1">
    <citation type="journal article" date="2014" name="Int. J. Syst. Evol. Microbiol.">
        <title>Brachybacterium ginsengisoli sp. nov., isolated from soil of a ginseng field.</title>
        <authorList>
            <person name="Hoang V.A."/>
            <person name="Kim Y.J."/>
            <person name="Nguyen N.L."/>
            <person name="Yang D.C."/>
        </authorList>
    </citation>
    <scope>NUCLEOTIDE SEQUENCE [LARGE SCALE GENOMIC DNA]</scope>
    <source>
        <strain evidence="2 3">DCY80</strain>
    </source>
</reference>
<evidence type="ECO:0000256" key="1">
    <source>
        <dbReference type="SAM" id="Phobius"/>
    </source>
</evidence>
<proteinExistence type="predicted"/>
<keyword evidence="1" id="KW-1133">Transmembrane helix</keyword>
<evidence type="ECO:0000313" key="2">
    <source>
        <dbReference type="EMBL" id="ATG54773.1"/>
    </source>
</evidence>
<evidence type="ECO:0000313" key="3">
    <source>
        <dbReference type="Proteomes" id="UP000217889"/>
    </source>
</evidence>
<dbReference type="Pfam" id="PF19545">
    <property type="entry name" value="DUF6069"/>
    <property type="match status" value="1"/>
</dbReference>
<dbReference type="RefSeq" id="WP_096799238.1">
    <property type="nucleotide sequence ID" value="NZ_CP023564.1"/>
</dbReference>
<name>A0A291GX54_9MICO</name>
<gene>
    <name evidence="2" type="ORF">CFK41_08325</name>
</gene>
<feature type="transmembrane region" description="Helical" evidence="1">
    <location>
        <begin position="97"/>
        <end position="117"/>
    </location>
</feature>
<sequence>MSSPQAAAVIACAAAGGLLIWAAAVPLAGLELEVAGAGQRVGPTSIIIAALVAGVAAWLLLALLSRLAHGRTVWTVVGSVVLLLSLAGPAISGAGGAVLVVLELMHVVVGVVLLLGLRRRAAPRRGAGRTVGTESS</sequence>
<keyword evidence="1" id="KW-0812">Transmembrane</keyword>
<dbReference type="AlphaFoldDB" id="A0A291GX54"/>
<organism evidence="2 3">
    <name type="scientific">Brachybacterium ginsengisoli</name>
    <dbReference type="NCBI Taxonomy" id="1331682"/>
    <lineage>
        <taxon>Bacteria</taxon>
        <taxon>Bacillati</taxon>
        <taxon>Actinomycetota</taxon>
        <taxon>Actinomycetes</taxon>
        <taxon>Micrococcales</taxon>
        <taxon>Dermabacteraceae</taxon>
        <taxon>Brachybacterium</taxon>
    </lineage>
</organism>
<dbReference type="InterPro" id="IPR045713">
    <property type="entry name" value="DUF6069"/>
</dbReference>
<keyword evidence="3" id="KW-1185">Reference proteome</keyword>